<dbReference type="InterPro" id="IPR000615">
    <property type="entry name" value="Bestrophin"/>
</dbReference>
<dbReference type="PANTHER" id="PTHR10736">
    <property type="entry name" value="BESTROPHIN"/>
    <property type="match status" value="1"/>
</dbReference>
<dbReference type="Pfam" id="PF01062">
    <property type="entry name" value="Bestrophin"/>
    <property type="match status" value="1"/>
</dbReference>
<feature type="non-terminal residue" evidence="8">
    <location>
        <position position="1"/>
    </location>
</feature>
<dbReference type="AlphaFoldDB" id="A0A2G9UMQ0"/>
<evidence type="ECO:0000256" key="7">
    <source>
        <dbReference type="SAM" id="MobiDB-lite"/>
    </source>
</evidence>
<evidence type="ECO:0000313" key="9">
    <source>
        <dbReference type="Proteomes" id="UP000230423"/>
    </source>
</evidence>
<keyword evidence="4" id="KW-0472">Membrane</keyword>
<evidence type="ECO:0000313" key="8">
    <source>
        <dbReference type="EMBL" id="PIO71518.1"/>
    </source>
</evidence>
<sequence>IDFYFPIMTALQFVFYMGWMKVIEGVINPFGEDDDDFETNALIDRNITDSSLHLITSSILKTGQEQKGRETSYRDPCHHTSRATNNRRNYSRHRHSPN</sequence>
<proteinExistence type="inferred from homology"/>
<dbReference type="PANTHER" id="PTHR10736:SF61">
    <property type="entry name" value="BESTROPHIN HOMOLOG 24"/>
    <property type="match status" value="1"/>
</dbReference>
<accession>A0A2G9UMQ0</accession>
<comment type="similarity">
    <text evidence="5 6">Belongs to the anion channel-forming bestrophin (TC 1.A.46) family. Calcium-sensitive chloride channel subfamily.</text>
</comment>
<dbReference type="GO" id="GO:0034707">
    <property type="term" value="C:chloride channel complex"/>
    <property type="evidence" value="ECO:0007669"/>
    <property type="project" value="UniProtKB-KW"/>
</dbReference>
<organism evidence="8 9">
    <name type="scientific">Teladorsagia circumcincta</name>
    <name type="common">Brown stomach worm</name>
    <name type="synonym">Ostertagia circumcincta</name>
    <dbReference type="NCBI Taxonomy" id="45464"/>
    <lineage>
        <taxon>Eukaryota</taxon>
        <taxon>Metazoa</taxon>
        <taxon>Ecdysozoa</taxon>
        <taxon>Nematoda</taxon>
        <taxon>Chromadorea</taxon>
        <taxon>Rhabditida</taxon>
        <taxon>Rhabditina</taxon>
        <taxon>Rhabditomorpha</taxon>
        <taxon>Strongyloidea</taxon>
        <taxon>Trichostrongylidae</taxon>
        <taxon>Teladorsagia</taxon>
    </lineage>
</organism>
<comment type="function">
    <text evidence="6">Forms chloride channels.</text>
</comment>
<keyword evidence="6" id="KW-0868">Chloride</keyword>
<dbReference type="Proteomes" id="UP000230423">
    <property type="component" value="Unassembled WGS sequence"/>
</dbReference>
<feature type="compositionally biased region" description="Basic and acidic residues" evidence="7">
    <location>
        <begin position="64"/>
        <end position="78"/>
    </location>
</feature>
<dbReference type="EMBL" id="KZ345925">
    <property type="protein sequence ID" value="PIO71518.1"/>
    <property type="molecule type" value="Genomic_DNA"/>
</dbReference>
<gene>
    <name evidence="8" type="ORF">TELCIR_06572</name>
</gene>
<dbReference type="GO" id="GO:0005254">
    <property type="term" value="F:chloride channel activity"/>
    <property type="evidence" value="ECO:0007669"/>
    <property type="project" value="UniProtKB-KW"/>
</dbReference>
<keyword evidence="3" id="KW-1133">Transmembrane helix</keyword>
<reference evidence="8 9" key="1">
    <citation type="submission" date="2015-09" db="EMBL/GenBank/DDBJ databases">
        <title>Draft genome of the parasitic nematode Teladorsagia circumcincta isolate WARC Sus (inbred).</title>
        <authorList>
            <person name="Mitreva M."/>
        </authorList>
    </citation>
    <scope>NUCLEOTIDE SEQUENCE [LARGE SCALE GENOMIC DNA]</scope>
    <source>
        <strain evidence="8 9">S</strain>
    </source>
</reference>
<keyword evidence="9" id="KW-1185">Reference proteome</keyword>
<feature type="region of interest" description="Disordered" evidence="7">
    <location>
        <begin position="62"/>
        <end position="98"/>
    </location>
</feature>
<feature type="compositionally biased region" description="Basic residues" evidence="7">
    <location>
        <begin position="89"/>
        <end position="98"/>
    </location>
</feature>
<protein>
    <recommendedName>
        <fullName evidence="6">Bestrophin homolog</fullName>
    </recommendedName>
</protein>
<evidence type="ECO:0000256" key="4">
    <source>
        <dbReference type="ARBA" id="ARBA00023136"/>
    </source>
</evidence>
<keyword evidence="2" id="KW-0812">Transmembrane</keyword>
<dbReference type="OrthoDB" id="201595at2759"/>
<evidence type="ECO:0000256" key="2">
    <source>
        <dbReference type="ARBA" id="ARBA00022692"/>
    </source>
</evidence>
<keyword evidence="6" id="KW-0869">Chloride channel</keyword>
<keyword evidence="6" id="KW-0813">Transport</keyword>
<evidence type="ECO:0000256" key="1">
    <source>
        <dbReference type="ARBA" id="ARBA00004370"/>
    </source>
</evidence>
<evidence type="ECO:0000256" key="6">
    <source>
        <dbReference type="RuleBase" id="RU363126"/>
    </source>
</evidence>
<dbReference type="GO" id="GO:0005886">
    <property type="term" value="C:plasma membrane"/>
    <property type="evidence" value="ECO:0007669"/>
    <property type="project" value="UniProtKB-SubCell"/>
</dbReference>
<evidence type="ECO:0000256" key="5">
    <source>
        <dbReference type="ARBA" id="ARBA00034769"/>
    </source>
</evidence>
<dbReference type="InterPro" id="IPR021134">
    <property type="entry name" value="Bestrophin-like"/>
</dbReference>
<keyword evidence="6" id="KW-0407">Ion channel</keyword>
<comment type="subcellular location">
    <subcellularLocation>
        <location evidence="6">Cell membrane</location>
        <topology evidence="6">Multi-pass membrane protein</topology>
    </subcellularLocation>
    <subcellularLocation>
        <location evidence="1">Membrane</location>
    </subcellularLocation>
</comment>
<name>A0A2G9UMQ0_TELCI</name>
<evidence type="ECO:0000256" key="3">
    <source>
        <dbReference type="ARBA" id="ARBA00022989"/>
    </source>
</evidence>
<keyword evidence="6" id="KW-0406">Ion transport</keyword>
<keyword evidence="6" id="KW-1003">Cell membrane</keyword>